<dbReference type="PANTHER" id="PTHR43586">
    <property type="entry name" value="CYSTEINE DESULFURASE"/>
    <property type="match status" value="1"/>
</dbReference>
<dbReference type="InterPro" id="IPR000192">
    <property type="entry name" value="Aminotrans_V_dom"/>
</dbReference>
<dbReference type="PhylomeDB" id="A0A0G4I228"/>
<dbReference type="PROSITE" id="PS00595">
    <property type="entry name" value="AA_TRANSFER_CLASS_5"/>
    <property type="match status" value="1"/>
</dbReference>
<evidence type="ECO:0000256" key="4">
    <source>
        <dbReference type="RuleBase" id="RU004504"/>
    </source>
</evidence>
<dbReference type="InterPro" id="IPR015422">
    <property type="entry name" value="PyrdxlP-dep_Trfase_small"/>
</dbReference>
<name>A0A0G4I228_9ALVE</name>
<dbReference type="InterPro" id="IPR020578">
    <property type="entry name" value="Aminotrans_V_PyrdxlP_BS"/>
</dbReference>
<protein>
    <recommendedName>
        <fullName evidence="6">Aminotransferase class V domain-containing protein</fullName>
    </recommendedName>
</protein>
<dbReference type="InterPro" id="IPR015424">
    <property type="entry name" value="PyrdxlP-dep_Trfase"/>
</dbReference>
<comment type="cofactor">
    <cofactor evidence="1 4">
        <name>pyridoxal 5'-phosphate</name>
        <dbReference type="ChEBI" id="CHEBI:597326"/>
    </cofactor>
</comment>
<dbReference type="VEuPathDB" id="CryptoDB:Cvel_10289"/>
<feature type="compositionally biased region" description="Pro residues" evidence="5">
    <location>
        <begin position="12"/>
        <end position="29"/>
    </location>
</feature>
<dbReference type="Gene3D" id="3.90.1150.10">
    <property type="entry name" value="Aspartate Aminotransferase, domain 1"/>
    <property type="match status" value="1"/>
</dbReference>
<evidence type="ECO:0000256" key="3">
    <source>
        <dbReference type="RuleBase" id="RU004075"/>
    </source>
</evidence>
<feature type="domain" description="Aminotransferase class V" evidence="6">
    <location>
        <begin position="341"/>
        <end position="574"/>
    </location>
</feature>
<feature type="compositionally biased region" description="Pro residues" evidence="5">
    <location>
        <begin position="93"/>
        <end position="102"/>
    </location>
</feature>
<evidence type="ECO:0000259" key="6">
    <source>
        <dbReference type="Pfam" id="PF00266"/>
    </source>
</evidence>
<evidence type="ECO:0000256" key="2">
    <source>
        <dbReference type="ARBA" id="ARBA00022898"/>
    </source>
</evidence>
<sequence>MARVPPGHPERPPPPPVVPPPPPPPPPETRAPARPSRGHGGGGGGPVFPPPAVGGFVPSSGGGGGMHAGVTGSPVSMSPPESPGSRFFGSTTPRPPPPPPGCIWPQPQQASPQTRRHSAAAQMDSSPQAGCVLSSGGGLNLSFLREDTPGLSAGSVRIHLNAAGSSLPPRPVVSCVQKALQEEAEMGGYEFLKQPHRAAELEEVYRLCGRVVGASGSDEIALLDSATTAWSSAFWAWCTSEECVGLMRKVGRSPKTGKFGGRILASHCEYGSNAMQMLQLSRKVSDISGRDVEIVVEFLPSDSYGQVDLAALRRTLEASAGRVRGPGGESGDSDSDYPVILVALTHVPTNSGLVNPAEKVGEVVKSCGQPGLPFFLDACQSVGQLEVNVQLVQCDVLSATGRKYLRAPRGTGFLYVRREFVQRLSPLYVDVKSARWSAQNDFELLPNARRFEQFESNIAARLGLGCALRYLMGVGVDRVARQILESSRQLRVLLENLGPEGVKLTDPGETLCGIVTFSVEPPVEASVLASALWERHRIAVSVSKCQATRVDMEQRGLTEVVRASVHYYNTSSELVGFCAAVQTEMARLKAAVTETA</sequence>
<dbReference type="InterPro" id="IPR015421">
    <property type="entry name" value="PyrdxlP-dep_Trfase_major"/>
</dbReference>
<dbReference type="Gene3D" id="3.40.640.10">
    <property type="entry name" value="Type I PLP-dependent aspartate aminotransferase-like (Major domain)"/>
    <property type="match status" value="1"/>
</dbReference>
<accession>A0A0G4I228</accession>
<evidence type="ECO:0000313" key="7">
    <source>
        <dbReference type="EMBL" id="CEM50955.1"/>
    </source>
</evidence>
<dbReference type="Pfam" id="PF00266">
    <property type="entry name" value="Aminotran_5"/>
    <property type="match status" value="1"/>
</dbReference>
<dbReference type="SUPFAM" id="SSF53383">
    <property type="entry name" value="PLP-dependent transferases"/>
    <property type="match status" value="1"/>
</dbReference>
<gene>
    <name evidence="7" type="ORF">Cvel_10289</name>
</gene>
<dbReference type="AlphaFoldDB" id="A0A0G4I228"/>
<comment type="similarity">
    <text evidence="3">Belongs to the class-V pyridoxal-phosphate-dependent aminotransferase family.</text>
</comment>
<reference evidence="7" key="1">
    <citation type="submission" date="2014-11" db="EMBL/GenBank/DDBJ databases">
        <authorList>
            <person name="Otto D Thomas"/>
            <person name="Naeem Raeece"/>
        </authorList>
    </citation>
    <scope>NUCLEOTIDE SEQUENCE</scope>
</reference>
<evidence type="ECO:0000256" key="5">
    <source>
        <dbReference type="SAM" id="MobiDB-lite"/>
    </source>
</evidence>
<organism evidence="7">
    <name type="scientific">Chromera velia CCMP2878</name>
    <dbReference type="NCBI Taxonomy" id="1169474"/>
    <lineage>
        <taxon>Eukaryota</taxon>
        <taxon>Sar</taxon>
        <taxon>Alveolata</taxon>
        <taxon>Colpodellida</taxon>
        <taxon>Chromeraceae</taxon>
        <taxon>Chromera</taxon>
    </lineage>
</organism>
<dbReference type="EMBL" id="CDMZ01004807">
    <property type="protein sequence ID" value="CEM50955.1"/>
    <property type="molecule type" value="Genomic_DNA"/>
</dbReference>
<feature type="region of interest" description="Disordered" evidence="5">
    <location>
        <begin position="1"/>
        <end position="131"/>
    </location>
</feature>
<keyword evidence="2" id="KW-0663">Pyridoxal phosphate</keyword>
<evidence type="ECO:0000256" key="1">
    <source>
        <dbReference type="ARBA" id="ARBA00001933"/>
    </source>
</evidence>
<dbReference type="PANTHER" id="PTHR43586:SF24">
    <property type="entry name" value="BLR4730 PROTEIN"/>
    <property type="match status" value="1"/>
</dbReference>
<proteinExistence type="inferred from homology"/>